<dbReference type="PANTHER" id="PTHR34989:SF1">
    <property type="entry name" value="PROTEIN HDED"/>
    <property type="match status" value="1"/>
</dbReference>
<feature type="transmembrane region" description="Helical" evidence="1">
    <location>
        <begin position="37"/>
        <end position="55"/>
    </location>
</feature>
<sequence length="177" mass="19472">MLSDRFLQKMRNGIGIDGLLSVVFGALILFWPGRTASLAAIFIGIAFILIGLGYLGSVFRDDGESGWARIGHLLLGALYLIAGIFTFIDLAAATTYFFALIGIFVGMTWVVEGFVSFGMLRFTPSRGWTIFSAILSLVAGFMLLLTPIWGAMVLWTLLGSVLLVLGIFKLIRYFTWR</sequence>
<dbReference type="InterPro" id="IPR005325">
    <property type="entry name" value="DUF308_memb"/>
</dbReference>
<proteinExistence type="predicted"/>
<dbReference type="PANTHER" id="PTHR34989">
    <property type="entry name" value="PROTEIN HDED"/>
    <property type="match status" value="1"/>
</dbReference>
<evidence type="ECO:0008006" key="4">
    <source>
        <dbReference type="Google" id="ProtNLM"/>
    </source>
</evidence>
<name>A0A6C2CBG3_9LACO</name>
<evidence type="ECO:0000313" key="2">
    <source>
        <dbReference type="EMBL" id="TYC50839.1"/>
    </source>
</evidence>
<feature type="transmembrane region" description="Helical" evidence="1">
    <location>
        <begin position="152"/>
        <end position="171"/>
    </location>
</feature>
<keyword evidence="1" id="KW-0812">Transmembrane</keyword>
<feature type="transmembrane region" description="Helical" evidence="1">
    <location>
        <begin position="94"/>
        <end position="115"/>
    </location>
</feature>
<gene>
    <name evidence="2" type="ORF">ESZ50_01070</name>
</gene>
<evidence type="ECO:0000313" key="3">
    <source>
        <dbReference type="Proteomes" id="UP000371977"/>
    </source>
</evidence>
<dbReference type="GO" id="GO:0005886">
    <property type="term" value="C:plasma membrane"/>
    <property type="evidence" value="ECO:0007669"/>
    <property type="project" value="TreeGrafter"/>
</dbReference>
<keyword evidence="1" id="KW-0472">Membrane</keyword>
<dbReference type="OrthoDB" id="2243768at2"/>
<feature type="transmembrane region" description="Helical" evidence="1">
    <location>
        <begin position="12"/>
        <end position="31"/>
    </location>
</feature>
<protein>
    <recommendedName>
        <fullName evidence="4">DUF308 domain-containing protein</fullName>
    </recommendedName>
</protein>
<dbReference type="Proteomes" id="UP000371977">
    <property type="component" value="Unassembled WGS sequence"/>
</dbReference>
<comment type="caution">
    <text evidence="2">The sequence shown here is derived from an EMBL/GenBank/DDBJ whole genome shotgun (WGS) entry which is preliminary data.</text>
</comment>
<dbReference type="Pfam" id="PF03729">
    <property type="entry name" value="DUF308"/>
    <property type="match status" value="2"/>
</dbReference>
<dbReference type="EMBL" id="SDGZ01000004">
    <property type="protein sequence ID" value="TYC50839.1"/>
    <property type="molecule type" value="Genomic_DNA"/>
</dbReference>
<dbReference type="InterPro" id="IPR052712">
    <property type="entry name" value="Acid_resist_chaperone_HdeD"/>
</dbReference>
<accession>A0A6C2CBG3</accession>
<keyword evidence="3" id="KW-1185">Reference proteome</keyword>
<dbReference type="AlphaFoldDB" id="A0A6C2CBG3"/>
<feature type="transmembrane region" description="Helical" evidence="1">
    <location>
        <begin position="67"/>
        <end position="88"/>
    </location>
</feature>
<feature type="transmembrane region" description="Helical" evidence="1">
    <location>
        <begin position="127"/>
        <end position="146"/>
    </location>
</feature>
<evidence type="ECO:0000256" key="1">
    <source>
        <dbReference type="SAM" id="Phobius"/>
    </source>
</evidence>
<dbReference type="RefSeq" id="WP_148621749.1">
    <property type="nucleotide sequence ID" value="NZ_SDGZ01000004.1"/>
</dbReference>
<reference evidence="2 3" key="1">
    <citation type="submission" date="2019-01" db="EMBL/GenBank/DDBJ databases">
        <title>Weissella sp. nov., a novel lactic acid bacterium isolated from animal feces.</title>
        <authorList>
            <person name="Wang L.-T."/>
        </authorList>
    </citation>
    <scope>NUCLEOTIDE SEQUENCE [LARGE SCALE GENOMIC DNA]</scope>
    <source>
        <strain evidence="2 3">8H-2</strain>
    </source>
</reference>
<organism evidence="2 3">
    <name type="scientific">Weissella muntiaci</name>
    <dbReference type="NCBI Taxonomy" id="2508881"/>
    <lineage>
        <taxon>Bacteria</taxon>
        <taxon>Bacillati</taxon>
        <taxon>Bacillota</taxon>
        <taxon>Bacilli</taxon>
        <taxon>Lactobacillales</taxon>
        <taxon>Lactobacillaceae</taxon>
        <taxon>Weissella</taxon>
    </lineage>
</organism>
<keyword evidence="1" id="KW-1133">Transmembrane helix</keyword>